<reference evidence="1" key="1">
    <citation type="journal article" date="2015" name="Nature">
        <title>Complex archaea that bridge the gap between prokaryotes and eukaryotes.</title>
        <authorList>
            <person name="Spang A."/>
            <person name="Saw J.H."/>
            <person name="Jorgensen S.L."/>
            <person name="Zaremba-Niedzwiedzka K."/>
            <person name="Martijn J."/>
            <person name="Lind A.E."/>
            <person name="van Eijk R."/>
            <person name="Schleper C."/>
            <person name="Guy L."/>
            <person name="Ettema T.J."/>
        </authorList>
    </citation>
    <scope>NUCLEOTIDE SEQUENCE</scope>
</reference>
<sequence length="197" mass="23350">MAVDPKEYQQMIIPTYEQLLKMISRGVIKKISNKSKHKPFLFGFRGGQYLGAPGKDVFFVMSILTEDQFIDVAYKVADLYPKKPPNNHLHWAACIRYIYGCFEKQGVLRSRADKKRMIKENVDWDVPMRFMEQVSRRFKYNKNNYGLVLYYEMLGHRLGDRAVIKKDPQYLDSMMINYLKSRKIAKNIKCWKQLFTP</sequence>
<protein>
    <submittedName>
        <fullName evidence="1">Uncharacterized protein</fullName>
    </submittedName>
</protein>
<evidence type="ECO:0000313" key="1">
    <source>
        <dbReference type="EMBL" id="KKL45891.1"/>
    </source>
</evidence>
<accession>A0A0F9CWP3</accession>
<gene>
    <name evidence="1" type="ORF">LCGC14_2351110</name>
</gene>
<dbReference type="EMBL" id="LAZR01034226">
    <property type="protein sequence ID" value="KKL45891.1"/>
    <property type="molecule type" value="Genomic_DNA"/>
</dbReference>
<organism evidence="1">
    <name type="scientific">marine sediment metagenome</name>
    <dbReference type="NCBI Taxonomy" id="412755"/>
    <lineage>
        <taxon>unclassified sequences</taxon>
        <taxon>metagenomes</taxon>
        <taxon>ecological metagenomes</taxon>
    </lineage>
</organism>
<feature type="non-terminal residue" evidence="1">
    <location>
        <position position="197"/>
    </location>
</feature>
<name>A0A0F9CWP3_9ZZZZ</name>
<comment type="caution">
    <text evidence="1">The sequence shown here is derived from an EMBL/GenBank/DDBJ whole genome shotgun (WGS) entry which is preliminary data.</text>
</comment>
<dbReference type="AlphaFoldDB" id="A0A0F9CWP3"/>
<proteinExistence type="predicted"/>